<comment type="caution">
    <text evidence="3">The sequence shown here is derived from an EMBL/GenBank/DDBJ whole genome shotgun (WGS) entry which is preliminary data.</text>
</comment>
<evidence type="ECO:0000259" key="2">
    <source>
        <dbReference type="Pfam" id="PF01370"/>
    </source>
</evidence>
<gene>
    <name evidence="3" type="ORF">DFJ43DRAFT_1007664</name>
</gene>
<evidence type="ECO:0000256" key="1">
    <source>
        <dbReference type="SAM" id="Phobius"/>
    </source>
</evidence>
<keyword evidence="1" id="KW-1133">Transmembrane helix</keyword>
<evidence type="ECO:0000313" key="3">
    <source>
        <dbReference type="EMBL" id="KAJ3714589.1"/>
    </source>
</evidence>
<protein>
    <submittedName>
        <fullName evidence="3">NAD-P-binding protein</fullName>
    </submittedName>
</protein>
<reference evidence="3" key="1">
    <citation type="submission" date="2022-08" db="EMBL/GenBank/DDBJ databases">
        <authorList>
            <consortium name="DOE Joint Genome Institute"/>
            <person name="Min B."/>
            <person name="Sierra-Patev S."/>
            <person name="Naranjo-Ortiz M."/>
            <person name="Looney B."/>
            <person name="Konkel Z."/>
            <person name="Slot J.C."/>
            <person name="Sakamoto Y."/>
            <person name="Steenwyk J.L."/>
            <person name="Rokas A."/>
            <person name="Carro J."/>
            <person name="Camarero S."/>
            <person name="Ferreira P."/>
            <person name="Molpeceres G."/>
            <person name="Ruiz-duenas F.J."/>
            <person name="Serrano A."/>
            <person name="Henrissat B."/>
            <person name="Drula E."/>
            <person name="Hughes K.W."/>
            <person name="Mata J.L."/>
            <person name="Ishikawa N.K."/>
            <person name="Vargas-Isla R."/>
            <person name="Ushijima S."/>
            <person name="Smith C.A."/>
            <person name="Ahrendt S."/>
            <person name="Andreopoulos W."/>
            <person name="He G."/>
            <person name="LaButti K."/>
            <person name="Lipzen A."/>
            <person name="Ng V."/>
            <person name="Riley R."/>
            <person name="Sandor L."/>
            <person name="Barry K."/>
            <person name="Martinez A.T."/>
            <person name="Xiao Y."/>
            <person name="Gibbons J.G."/>
            <person name="Terashima K."/>
            <person name="Hibbett D.S."/>
            <person name="Grigoriev I.V."/>
        </authorList>
    </citation>
    <scope>NUCLEOTIDE SEQUENCE</scope>
    <source>
        <strain evidence="3">ET3784</strain>
    </source>
</reference>
<dbReference type="InterPro" id="IPR051783">
    <property type="entry name" value="NAD(P)-dependent_oxidoreduct"/>
</dbReference>
<dbReference type="GO" id="GO:0004029">
    <property type="term" value="F:aldehyde dehydrogenase (NAD+) activity"/>
    <property type="evidence" value="ECO:0007669"/>
    <property type="project" value="TreeGrafter"/>
</dbReference>
<keyword evidence="4" id="KW-1185">Reference proteome</keyword>
<dbReference type="GO" id="GO:0005737">
    <property type="term" value="C:cytoplasm"/>
    <property type="evidence" value="ECO:0007669"/>
    <property type="project" value="TreeGrafter"/>
</dbReference>
<dbReference type="Gene3D" id="3.40.50.720">
    <property type="entry name" value="NAD(P)-binding Rossmann-like Domain"/>
    <property type="match status" value="1"/>
</dbReference>
<dbReference type="AlphaFoldDB" id="A0AA38J3N5"/>
<accession>A0AA38J3N5</accession>
<keyword evidence="1" id="KW-0812">Transmembrane</keyword>
<reference evidence="3" key="2">
    <citation type="journal article" date="2023" name="Proc. Natl. Acad. Sci. U.S.A.">
        <title>A global phylogenomic analysis of the shiitake genus Lentinula.</title>
        <authorList>
            <person name="Sierra-Patev S."/>
            <person name="Min B."/>
            <person name="Naranjo-Ortiz M."/>
            <person name="Looney B."/>
            <person name="Konkel Z."/>
            <person name="Slot J.C."/>
            <person name="Sakamoto Y."/>
            <person name="Steenwyk J.L."/>
            <person name="Rokas A."/>
            <person name="Carro J."/>
            <person name="Camarero S."/>
            <person name="Ferreira P."/>
            <person name="Molpeceres G."/>
            <person name="Ruiz-Duenas F.J."/>
            <person name="Serrano A."/>
            <person name="Henrissat B."/>
            <person name="Drula E."/>
            <person name="Hughes K.W."/>
            <person name="Mata J.L."/>
            <person name="Ishikawa N.K."/>
            <person name="Vargas-Isla R."/>
            <person name="Ushijima S."/>
            <person name="Smith C.A."/>
            <person name="Donoghue J."/>
            <person name="Ahrendt S."/>
            <person name="Andreopoulos W."/>
            <person name="He G."/>
            <person name="LaButti K."/>
            <person name="Lipzen A."/>
            <person name="Ng V."/>
            <person name="Riley R."/>
            <person name="Sandor L."/>
            <person name="Barry K."/>
            <person name="Martinez A.T."/>
            <person name="Xiao Y."/>
            <person name="Gibbons J.G."/>
            <person name="Terashima K."/>
            <person name="Grigoriev I.V."/>
            <person name="Hibbett D."/>
        </authorList>
    </citation>
    <scope>NUCLEOTIDE SEQUENCE</scope>
    <source>
        <strain evidence="3">ET3784</strain>
    </source>
</reference>
<dbReference type="PANTHER" id="PTHR48079">
    <property type="entry name" value="PROTEIN YEEZ"/>
    <property type="match status" value="1"/>
</dbReference>
<dbReference type="EMBL" id="JANVFO010000090">
    <property type="protein sequence ID" value="KAJ3714589.1"/>
    <property type="molecule type" value="Genomic_DNA"/>
</dbReference>
<dbReference type="InterPro" id="IPR036291">
    <property type="entry name" value="NAD(P)-bd_dom_sf"/>
</dbReference>
<dbReference type="Proteomes" id="UP001176059">
    <property type="component" value="Unassembled WGS sequence"/>
</dbReference>
<organism evidence="3 4">
    <name type="scientific">Lentinula guzmanii</name>
    <dbReference type="NCBI Taxonomy" id="2804957"/>
    <lineage>
        <taxon>Eukaryota</taxon>
        <taxon>Fungi</taxon>
        <taxon>Dikarya</taxon>
        <taxon>Basidiomycota</taxon>
        <taxon>Agaricomycotina</taxon>
        <taxon>Agaricomycetes</taxon>
        <taxon>Agaricomycetidae</taxon>
        <taxon>Agaricales</taxon>
        <taxon>Marasmiineae</taxon>
        <taxon>Omphalotaceae</taxon>
        <taxon>Lentinula</taxon>
    </lineage>
</organism>
<name>A0AA38J3N5_9AGAR</name>
<dbReference type="Pfam" id="PF01370">
    <property type="entry name" value="Epimerase"/>
    <property type="match status" value="1"/>
</dbReference>
<dbReference type="SUPFAM" id="SSF51735">
    <property type="entry name" value="NAD(P)-binding Rossmann-fold domains"/>
    <property type="match status" value="1"/>
</dbReference>
<keyword evidence="1" id="KW-0472">Membrane</keyword>
<sequence length="365" mass="39937">MMSEPTAVLLTGASGYLGGSLLVYLLHKFNLRSQNIKLFTLVRKAEQVGKVLELGGDVTPLVGDVQDAEGIKKLVIDNSVSVVLETVDARQFAVAKPFIEALTIVKERLNVPVHFIHTSGAKMFSSHVGVDQSTFLKDDGDVYATMARLDTRHPVMKQFVSLNNQIIDFAENNGVRSYIVAPPMVYGPGTGFGNKVSIQIVALVRVARALGQLYQVDNTDTIWPLMHIDDQVTLYVTVLSNLLRLQAPYGKNGIYFSENGTFGWRSLSLAVINALRNRNSIGIIHELPVATDEDLIAMGEVLDCNVGMVPVSLAGNCLIRGNNARKLGWAPQHDVEHLMSNVDNEVAFIVKEDSTFVPKAQLVLP</sequence>
<feature type="domain" description="NAD-dependent epimerase/dehydratase" evidence="2">
    <location>
        <begin position="8"/>
        <end position="241"/>
    </location>
</feature>
<feature type="transmembrane region" description="Helical" evidence="1">
    <location>
        <begin position="6"/>
        <end position="27"/>
    </location>
</feature>
<dbReference type="PANTHER" id="PTHR48079:SF6">
    <property type="entry name" value="NAD(P)-BINDING DOMAIN-CONTAINING PROTEIN-RELATED"/>
    <property type="match status" value="1"/>
</dbReference>
<proteinExistence type="predicted"/>
<evidence type="ECO:0000313" key="4">
    <source>
        <dbReference type="Proteomes" id="UP001176059"/>
    </source>
</evidence>
<dbReference type="InterPro" id="IPR001509">
    <property type="entry name" value="Epimerase_deHydtase"/>
</dbReference>